<evidence type="ECO:0000256" key="6">
    <source>
        <dbReference type="ARBA" id="ARBA00022741"/>
    </source>
</evidence>
<dbReference type="RefSeq" id="WP_165600240.1">
    <property type="nucleotide sequence ID" value="NZ_SORZ01000001.1"/>
</dbReference>
<evidence type="ECO:0000256" key="1">
    <source>
        <dbReference type="ARBA" id="ARBA00004496"/>
    </source>
</evidence>
<dbReference type="InterPro" id="IPR018109">
    <property type="entry name" value="Folylpolyglutamate_synth_CS"/>
</dbReference>
<dbReference type="GO" id="GO:0051301">
    <property type="term" value="P:cell division"/>
    <property type="evidence" value="ECO:0007669"/>
    <property type="project" value="UniProtKB-KW"/>
</dbReference>
<reference evidence="12 13" key="1">
    <citation type="submission" date="2019-03" db="EMBL/GenBank/DDBJ databases">
        <title>The complete genome sequence of Neokomagataea sp. Jb2 NBRC113641.</title>
        <authorList>
            <person name="Chua K.-O."/>
            <person name="Chan K.-G."/>
            <person name="See-Too W.-S."/>
        </authorList>
    </citation>
    <scope>NUCLEOTIDE SEQUENCE [LARGE SCALE GENOMIC DNA]</scope>
    <source>
        <strain evidence="12 13">Jb2</strain>
    </source>
</reference>
<dbReference type="InterPro" id="IPR036615">
    <property type="entry name" value="Mur_ligase_C_dom_sf"/>
</dbReference>
<dbReference type="Pfam" id="PF08245">
    <property type="entry name" value="Mur_ligase_M"/>
    <property type="match status" value="1"/>
</dbReference>
<evidence type="ECO:0000256" key="3">
    <source>
        <dbReference type="ARBA" id="ARBA00022490"/>
    </source>
</evidence>
<comment type="function">
    <text evidence="9">Cell wall formation. Catalyzes the addition of glutamate to the nucleotide precursor UDP-N-acetylmuramoyl-L-alanine (UMA).</text>
</comment>
<dbReference type="HAMAP" id="MF_00639">
    <property type="entry name" value="MurD"/>
    <property type="match status" value="1"/>
</dbReference>
<keyword evidence="4 9" id="KW-0436">Ligase</keyword>
<keyword evidence="7 9" id="KW-0067">ATP-binding</keyword>
<evidence type="ECO:0000256" key="8">
    <source>
        <dbReference type="ARBA" id="ARBA00023306"/>
    </source>
</evidence>
<dbReference type="AlphaFoldDB" id="A0A506URU1"/>
<dbReference type="SUPFAM" id="SSF51984">
    <property type="entry name" value="MurCD N-terminal domain"/>
    <property type="match status" value="1"/>
</dbReference>
<comment type="caution">
    <text evidence="12">The sequence shown here is derived from an EMBL/GenBank/DDBJ whole genome shotgun (WGS) entry which is preliminary data.</text>
</comment>
<comment type="pathway">
    <text evidence="2 9">Cell wall biogenesis; peptidoglycan biosynthesis.</text>
</comment>
<evidence type="ECO:0000256" key="7">
    <source>
        <dbReference type="ARBA" id="ARBA00022840"/>
    </source>
</evidence>
<comment type="similarity">
    <text evidence="9">Belongs to the MurCDEF family.</text>
</comment>
<dbReference type="EC" id="6.3.2.9" evidence="9"/>
<dbReference type="GO" id="GO:0004326">
    <property type="term" value="F:tetrahydrofolylpolyglutamate synthase activity"/>
    <property type="evidence" value="ECO:0007669"/>
    <property type="project" value="InterPro"/>
</dbReference>
<proteinExistence type="inferred from homology"/>
<dbReference type="UniPathway" id="UPA00219"/>
<sequence length="493" mass="52456">MPSPSLTDRPLPTRPWGASLLSGKRYGVYGLGRNGRAVVEALLQNGAEVQAWDDSTPELPPAPRLTVAPLSDLRGMKALILSPGIPHTFPAPHPVAALARAQNVPILSDAELLWQRVRQSGSKARFVSITGTNGKSTTTALLTHMLLEAGVPAVAGGNIGTAALALPLLGDEGVYVIEMSSYMLERLQTYQAEAAAWLNFTPDHLERHGGLSGYADAKRHVFDNMTAGQLAVLGEKAPWSEEVRVSLEQKGLIPVIIESPAITAPEDAPALPGRHNAQNIAVCTAIARHLGLSDAQIAQGIRSFPGLEHRLQTVIRSAGRTGMLRFVNDSKATNAEAAAHALAACENIYWIAGGQAKAGGIESLTPLLGRVSHAFLIGQDAEILAQTLRRHHVPYTISSTLEQAVEDAGTRAVKGGKGTVLLAPACASFDQFPSFEVRGRRFAELAEAFCASLNRRAAQTKGERMKDISPQNDSQTVCGDAKPEGNHGHSRKN</sequence>
<keyword evidence="13" id="KW-1185">Reference proteome</keyword>
<dbReference type="GO" id="GO:0008360">
    <property type="term" value="P:regulation of cell shape"/>
    <property type="evidence" value="ECO:0007669"/>
    <property type="project" value="UniProtKB-KW"/>
</dbReference>
<evidence type="ECO:0000256" key="5">
    <source>
        <dbReference type="ARBA" id="ARBA00022618"/>
    </source>
</evidence>
<dbReference type="GO" id="GO:0005737">
    <property type="term" value="C:cytoplasm"/>
    <property type="evidence" value="ECO:0007669"/>
    <property type="project" value="UniProtKB-SubCell"/>
</dbReference>
<dbReference type="InterPro" id="IPR013221">
    <property type="entry name" value="Mur_ligase_cen"/>
</dbReference>
<evidence type="ECO:0000256" key="4">
    <source>
        <dbReference type="ARBA" id="ARBA00022598"/>
    </source>
</evidence>
<dbReference type="GO" id="GO:0071555">
    <property type="term" value="P:cell wall organization"/>
    <property type="evidence" value="ECO:0007669"/>
    <property type="project" value="UniProtKB-KW"/>
</dbReference>
<dbReference type="Gene3D" id="3.40.50.720">
    <property type="entry name" value="NAD(P)-binding Rossmann-like Domain"/>
    <property type="match status" value="1"/>
</dbReference>
<dbReference type="NCBIfam" id="TIGR01087">
    <property type="entry name" value="murD"/>
    <property type="match status" value="1"/>
</dbReference>
<feature type="binding site" evidence="9">
    <location>
        <begin position="131"/>
        <end position="137"/>
    </location>
    <ligand>
        <name>ATP</name>
        <dbReference type="ChEBI" id="CHEBI:30616"/>
    </ligand>
</feature>
<keyword evidence="8 9" id="KW-0131">Cell cycle</keyword>
<dbReference type="Proteomes" id="UP000315037">
    <property type="component" value="Unassembled WGS sequence"/>
</dbReference>
<dbReference type="GO" id="GO:0009252">
    <property type="term" value="P:peptidoglycan biosynthetic process"/>
    <property type="evidence" value="ECO:0007669"/>
    <property type="project" value="UniProtKB-UniRule"/>
</dbReference>
<evidence type="ECO:0000313" key="12">
    <source>
        <dbReference type="EMBL" id="TPW35803.1"/>
    </source>
</evidence>
<keyword evidence="9" id="KW-0961">Cell wall biogenesis/degradation</keyword>
<accession>A0A506URU1</accession>
<evidence type="ECO:0000256" key="10">
    <source>
        <dbReference type="SAM" id="MobiDB-lite"/>
    </source>
</evidence>
<comment type="catalytic activity">
    <reaction evidence="9">
        <text>UDP-N-acetyl-alpha-D-muramoyl-L-alanine + D-glutamate + ATP = UDP-N-acetyl-alpha-D-muramoyl-L-alanyl-D-glutamate + ADP + phosphate + H(+)</text>
        <dbReference type="Rhea" id="RHEA:16429"/>
        <dbReference type="ChEBI" id="CHEBI:15378"/>
        <dbReference type="ChEBI" id="CHEBI:29986"/>
        <dbReference type="ChEBI" id="CHEBI:30616"/>
        <dbReference type="ChEBI" id="CHEBI:43474"/>
        <dbReference type="ChEBI" id="CHEBI:83898"/>
        <dbReference type="ChEBI" id="CHEBI:83900"/>
        <dbReference type="ChEBI" id="CHEBI:456216"/>
        <dbReference type="EC" id="6.3.2.9"/>
    </reaction>
</comment>
<dbReference type="SUPFAM" id="SSF53623">
    <property type="entry name" value="MurD-like peptide ligases, catalytic domain"/>
    <property type="match status" value="1"/>
</dbReference>
<dbReference type="InterPro" id="IPR036565">
    <property type="entry name" value="Mur-like_cat_sf"/>
</dbReference>
<dbReference type="GO" id="GO:0005524">
    <property type="term" value="F:ATP binding"/>
    <property type="evidence" value="ECO:0007669"/>
    <property type="project" value="UniProtKB-UniRule"/>
</dbReference>
<evidence type="ECO:0000256" key="9">
    <source>
        <dbReference type="HAMAP-Rule" id="MF_00639"/>
    </source>
</evidence>
<protein>
    <recommendedName>
        <fullName evidence="9">UDP-N-acetylmuramoylalanine--D-glutamate ligase</fullName>
        <ecNumber evidence="9">6.3.2.9</ecNumber>
    </recommendedName>
    <alternativeName>
        <fullName evidence="9">D-glutamic acid-adding enzyme</fullName>
    </alternativeName>
    <alternativeName>
        <fullName evidence="9">UDP-N-acetylmuramoyl-L-alanyl-D-glutamate synthetase</fullName>
    </alternativeName>
</protein>
<comment type="subcellular location">
    <subcellularLocation>
        <location evidence="1 9">Cytoplasm</location>
    </subcellularLocation>
</comment>
<dbReference type="PROSITE" id="PS01011">
    <property type="entry name" value="FOLYLPOLYGLU_SYNT_1"/>
    <property type="match status" value="1"/>
</dbReference>
<name>A0A506URU1_9PROT</name>
<keyword evidence="3 9" id="KW-0963">Cytoplasm</keyword>
<feature type="domain" description="Mur ligase central" evidence="11">
    <location>
        <begin position="129"/>
        <end position="251"/>
    </location>
</feature>
<dbReference type="Gene3D" id="3.40.1190.10">
    <property type="entry name" value="Mur-like, catalytic domain"/>
    <property type="match status" value="1"/>
</dbReference>
<dbReference type="PANTHER" id="PTHR43692:SF1">
    <property type="entry name" value="UDP-N-ACETYLMURAMOYLALANINE--D-GLUTAMATE LIGASE"/>
    <property type="match status" value="1"/>
</dbReference>
<dbReference type="Gene3D" id="3.90.190.20">
    <property type="entry name" value="Mur ligase, C-terminal domain"/>
    <property type="match status" value="1"/>
</dbReference>
<dbReference type="GO" id="GO:0008764">
    <property type="term" value="F:UDP-N-acetylmuramoylalanine-D-glutamate ligase activity"/>
    <property type="evidence" value="ECO:0007669"/>
    <property type="project" value="UniProtKB-UniRule"/>
</dbReference>
<evidence type="ECO:0000256" key="2">
    <source>
        <dbReference type="ARBA" id="ARBA00004752"/>
    </source>
</evidence>
<dbReference type="PANTHER" id="PTHR43692">
    <property type="entry name" value="UDP-N-ACETYLMURAMOYLALANINE--D-GLUTAMATE LIGASE"/>
    <property type="match status" value="1"/>
</dbReference>
<evidence type="ECO:0000313" key="13">
    <source>
        <dbReference type="Proteomes" id="UP000315037"/>
    </source>
</evidence>
<keyword evidence="6 9" id="KW-0547">Nucleotide-binding</keyword>
<keyword evidence="5 9" id="KW-0132">Cell division</keyword>
<dbReference type="EMBL" id="SORZ01000001">
    <property type="protein sequence ID" value="TPW35803.1"/>
    <property type="molecule type" value="Genomic_DNA"/>
</dbReference>
<keyword evidence="9" id="KW-0573">Peptidoglycan synthesis</keyword>
<organism evidence="12 13">
    <name type="scientific">Oecophyllibacter saccharovorans</name>
    <dbReference type="NCBI Taxonomy" id="2558360"/>
    <lineage>
        <taxon>Bacteria</taxon>
        <taxon>Pseudomonadati</taxon>
        <taxon>Pseudomonadota</taxon>
        <taxon>Alphaproteobacteria</taxon>
        <taxon>Acetobacterales</taxon>
        <taxon>Acetobacteraceae</taxon>
        <taxon>Oecophyllibacter</taxon>
    </lineage>
</organism>
<feature type="region of interest" description="Disordered" evidence="10">
    <location>
        <begin position="460"/>
        <end position="493"/>
    </location>
</feature>
<evidence type="ECO:0000259" key="11">
    <source>
        <dbReference type="Pfam" id="PF08245"/>
    </source>
</evidence>
<dbReference type="SUPFAM" id="SSF53244">
    <property type="entry name" value="MurD-like peptide ligases, peptide-binding domain"/>
    <property type="match status" value="1"/>
</dbReference>
<keyword evidence="9" id="KW-0133">Cell shape</keyword>
<dbReference type="InterPro" id="IPR005762">
    <property type="entry name" value="MurD"/>
</dbReference>
<gene>
    <name evidence="9 12" type="primary">murD</name>
    <name evidence="12" type="ORF">E3202_02390</name>
</gene>